<dbReference type="AlphaFoldDB" id="A0A556QNC3"/>
<dbReference type="SUPFAM" id="SSF53822">
    <property type="entry name" value="Periplasmic binding protein-like I"/>
    <property type="match status" value="1"/>
</dbReference>
<dbReference type="PROSITE" id="PS50932">
    <property type="entry name" value="HTH_LACI_2"/>
    <property type="match status" value="1"/>
</dbReference>
<dbReference type="GO" id="GO:0003700">
    <property type="term" value="F:DNA-binding transcription factor activity"/>
    <property type="evidence" value="ECO:0007669"/>
    <property type="project" value="TreeGrafter"/>
</dbReference>
<proteinExistence type="predicted"/>
<dbReference type="EMBL" id="VMBG01000001">
    <property type="protein sequence ID" value="TSJ78150.1"/>
    <property type="molecule type" value="Genomic_DNA"/>
</dbReference>
<evidence type="ECO:0000259" key="5">
    <source>
        <dbReference type="PROSITE" id="PS50932"/>
    </source>
</evidence>
<name>A0A556QNC3_9BACT</name>
<reference evidence="6 7" key="1">
    <citation type="submission" date="2019-07" db="EMBL/GenBank/DDBJ databases">
        <title>Description of 53C-WASEF.</title>
        <authorList>
            <person name="Pitt A."/>
            <person name="Hahn M.W."/>
        </authorList>
    </citation>
    <scope>NUCLEOTIDE SEQUENCE [LARGE SCALE GENOMIC DNA]</scope>
    <source>
        <strain evidence="6 7">53C-WASEF</strain>
    </source>
</reference>
<keyword evidence="3" id="KW-0238">DNA-binding</keyword>
<evidence type="ECO:0000256" key="4">
    <source>
        <dbReference type="ARBA" id="ARBA00023163"/>
    </source>
</evidence>
<sequence>MKPEASQAGRRQLGYSGMSVSRYPTTREIADACECSQSTVSNALRNDPRISLATRERIQKIATEMGWRANPLAAAFMAHLRSTKAPRYQANLAFIVSHPHSARAEDLPAHQYDNFLGARERAEQAGYVLEPVWVCEPGVNSGNLARMLQSRGIHGLLIPGMINPSTSAVFERFSWENFSSVALGSGLAQSPLHRVAFNYNKSVPMALHRLFEMGYRRIAVIVSTAYDQKVNHGWLYPLYYEQMQPWGRQWIKLCVFSGTDNTEDRRHVRSWIEQERPDVILGEYLAWHVIHDMGWRIPDDIAFATFDCSSEHPEIGGIYQCHDVIGAMAVDLLTTQLTQNERGLSPMPKLLQIEGNWRDGESVPVREGSALIETPRAS</sequence>
<accession>A0A556QNC3</accession>
<keyword evidence="2" id="KW-0805">Transcription regulation</keyword>
<dbReference type="OrthoDB" id="191605at2"/>
<dbReference type="InterPro" id="IPR010982">
    <property type="entry name" value="Lambda_DNA-bd_dom_sf"/>
</dbReference>
<evidence type="ECO:0000313" key="6">
    <source>
        <dbReference type="EMBL" id="TSJ78150.1"/>
    </source>
</evidence>
<feature type="domain" description="HTH lacI-type" evidence="5">
    <location>
        <begin position="24"/>
        <end position="78"/>
    </location>
</feature>
<dbReference type="SUPFAM" id="SSF47413">
    <property type="entry name" value="lambda repressor-like DNA-binding domains"/>
    <property type="match status" value="1"/>
</dbReference>
<dbReference type="CDD" id="cd01392">
    <property type="entry name" value="HTH_LacI"/>
    <property type="match status" value="1"/>
</dbReference>
<organism evidence="6 7">
    <name type="scientific">Rariglobus hedericola</name>
    <dbReference type="NCBI Taxonomy" id="2597822"/>
    <lineage>
        <taxon>Bacteria</taxon>
        <taxon>Pseudomonadati</taxon>
        <taxon>Verrucomicrobiota</taxon>
        <taxon>Opitutia</taxon>
        <taxon>Opitutales</taxon>
        <taxon>Opitutaceae</taxon>
        <taxon>Rariglobus</taxon>
    </lineage>
</organism>
<dbReference type="InterPro" id="IPR000843">
    <property type="entry name" value="HTH_LacI"/>
</dbReference>
<dbReference type="GO" id="GO:0000976">
    <property type="term" value="F:transcription cis-regulatory region binding"/>
    <property type="evidence" value="ECO:0007669"/>
    <property type="project" value="TreeGrafter"/>
</dbReference>
<evidence type="ECO:0000256" key="1">
    <source>
        <dbReference type="ARBA" id="ARBA00022491"/>
    </source>
</evidence>
<dbReference type="Proteomes" id="UP000315648">
    <property type="component" value="Unassembled WGS sequence"/>
</dbReference>
<comment type="caution">
    <text evidence="6">The sequence shown here is derived from an EMBL/GenBank/DDBJ whole genome shotgun (WGS) entry which is preliminary data.</text>
</comment>
<evidence type="ECO:0000256" key="3">
    <source>
        <dbReference type="ARBA" id="ARBA00023125"/>
    </source>
</evidence>
<protein>
    <submittedName>
        <fullName evidence="6">LacI family transcriptional regulator</fullName>
    </submittedName>
</protein>
<evidence type="ECO:0000256" key="2">
    <source>
        <dbReference type="ARBA" id="ARBA00023015"/>
    </source>
</evidence>
<evidence type="ECO:0000313" key="7">
    <source>
        <dbReference type="Proteomes" id="UP000315648"/>
    </source>
</evidence>
<dbReference type="Gene3D" id="1.10.260.40">
    <property type="entry name" value="lambda repressor-like DNA-binding domains"/>
    <property type="match status" value="1"/>
</dbReference>
<keyword evidence="1" id="KW-0678">Repressor</keyword>
<gene>
    <name evidence="6" type="ORF">FPL22_02240</name>
</gene>
<dbReference type="PANTHER" id="PTHR30146:SF148">
    <property type="entry name" value="HTH-TYPE TRANSCRIPTIONAL REPRESSOR PURR-RELATED"/>
    <property type="match status" value="1"/>
</dbReference>
<dbReference type="Pfam" id="PF00356">
    <property type="entry name" value="LacI"/>
    <property type="match status" value="1"/>
</dbReference>
<dbReference type="PANTHER" id="PTHR30146">
    <property type="entry name" value="LACI-RELATED TRANSCRIPTIONAL REPRESSOR"/>
    <property type="match status" value="1"/>
</dbReference>
<dbReference type="Gene3D" id="3.40.50.2300">
    <property type="match status" value="2"/>
</dbReference>
<dbReference type="SMART" id="SM00354">
    <property type="entry name" value="HTH_LACI"/>
    <property type="match status" value="1"/>
</dbReference>
<keyword evidence="7" id="KW-1185">Reference proteome</keyword>
<keyword evidence="4" id="KW-0804">Transcription</keyword>
<dbReference type="InterPro" id="IPR028082">
    <property type="entry name" value="Peripla_BP_I"/>
</dbReference>